<evidence type="ECO:0000256" key="2">
    <source>
        <dbReference type="ARBA" id="ARBA00022484"/>
    </source>
</evidence>
<evidence type="ECO:0000313" key="12">
    <source>
        <dbReference type="EMBL" id="GJJ78907.1"/>
    </source>
</evidence>
<dbReference type="GO" id="GO:0030422">
    <property type="term" value="P:siRNA processing"/>
    <property type="evidence" value="ECO:0007669"/>
    <property type="project" value="TreeGrafter"/>
</dbReference>
<feature type="domain" description="RDRP C-terminal head" evidence="11">
    <location>
        <begin position="964"/>
        <end position="1098"/>
    </location>
</feature>
<dbReference type="InterPro" id="IPR057596">
    <property type="entry name" value="RDRP_core"/>
</dbReference>
<keyword evidence="3 8" id="KW-0808">Transferase</keyword>
<dbReference type="AlphaFoldDB" id="A0A9P3M260"/>
<dbReference type="GO" id="GO:0031380">
    <property type="term" value="C:nuclear RNA-directed RNA polymerase complex"/>
    <property type="evidence" value="ECO:0007669"/>
    <property type="project" value="TreeGrafter"/>
</dbReference>
<evidence type="ECO:0000259" key="11">
    <source>
        <dbReference type="Pfam" id="PF26253"/>
    </source>
</evidence>
<comment type="caution">
    <text evidence="12">The sequence shown here is derived from an EMBL/GenBank/DDBJ whole genome shotgun (WGS) entry which is preliminary data.</text>
</comment>
<evidence type="ECO:0000256" key="5">
    <source>
        <dbReference type="ARBA" id="ARBA00022884"/>
    </source>
</evidence>
<reference evidence="12" key="2">
    <citation type="journal article" date="2022" name="Microbiol. Resour. Announc.">
        <title>Whole-Genome Sequence of Entomortierella parvispora E1425, a Mucoromycotan Fungus Associated with Burkholderiaceae-Related Endosymbiotic Bacteria.</title>
        <authorList>
            <person name="Herlambang A."/>
            <person name="Guo Y."/>
            <person name="Takashima Y."/>
            <person name="Narisawa K."/>
            <person name="Ohta H."/>
            <person name="Nishizawa T."/>
        </authorList>
    </citation>
    <scope>NUCLEOTIDE SEQUENCE</scope>
    <source>
        <strain evidence="12">E1425</strain>
    </source>
</reference>
<dbReference type="GO" id="GO:0003968">
    <property type="term" value="F:RNA-directed RNA polymerase activity"/>
    <property type="evidence" value="ECO:0007669"/>
    <property type="project" value="UniProtKB-KW"/>
</dbReference>
<gene>
    <name evidence="12" type="ORF">EMPS_11266</name>
</gene>
<comment type="similarity">
    <text evidence="1 8">Belongs to the RdRP family.</text>
</comment>
<sequence length="1257" mass="142892">MAFEALSQELYSRPQDEPVRLRFKKQGPKPKVNDLKLLLDPFGRIHDLTVDPKEDGSPGWNVSVLFTTRPQRIPELLRLKIDEQSLDWSLAPFSSIQRPNTEGRSIELGVKLNNNTFYSTFCARSNVKIQIKEHVRVLKIDFSRRFERDGEVEYEIESRFETMEQGCIQIERTKHGPAVITIQLRYPPIFSRFDPNIKATDENKWSRGNSLRRVLDIPVEGAEKPGAPTGGRDQKRPTEPNPGNVWAKLGKWLIIRVTVEGRHRDKMEMFAIKCQKYNLLAPTGPPMSIQDKLDVPVPRVDLLRDIPFDVRYLLESAISHNYLLEYDLTETFCNMLLGLEPAKASYILESIVADRKRIWNPEEHLAIEIKKLERTTIRPRIVPNQCVYLRKITVTPTTVYLLQPTVETSNRIIRNFSSLSDYFLRVEFSDEGHQKLWPTVPKQQNSAIHNRIFETLGNGVLIGYRKYEFLAFSASQLRENAAWFFCSEKGEETPDTIRAWMGDFSHIRSIAKYGARMGQCFSSTTAIATLQSSEVRMIDDIEHDGHNFSDGCGKISPELARQISIELEKETTPSAFQIRLGGSKGVLAYSAHLRGRRVEIRPSMKKFDVAHNVLEVIRTSGFLGSHLNRQIIILLTSLGVPDQVILDLRDKMVQNLDKIESDDQLAMQTLLQNWDENGTSKMMVMMIRAGFLARNDPMIKNLLTLFKLQSLEELRKKARIFVPKGAYLLGICDDTGTLKEGEIFVQVSSMETANKRTVIEGSCVVVRSPCFHPGDVRVVRAVRRRELMHLHDVVVFSTKGLRGIPNMCSGGDLDGDDFTLIWDPNIVNRVQQVPPMVYHGKEILANSDVTIADIQKFFVQYAVSNNLGVIANAHLALSDQLEEGPRHGKCLRLAQLHSDAVDFPKSGRPAEMIPELRAKKYPDFMEKRSDQSYPSKRVLGKIFRDCGKPLVFSPKDYSESFNRQLLVDGYEQYMEDAYRCKAEYDDEVRSLMNQYGVKSDLEVVSGFIMDTDMITNQREHEVRKSIVAAYKHIKKRFRLELEKQFYGPEGKTVMESNIDEVRRKATAWYAVCYQNLHHGQPYTFAWIAYDYICESALSVRTSPVQEKRAVIPAPPADGATEPLQEDFGAIHDESTVDLPVENTENPWAGVAHPNMMELAMAQERARAALVSEQSTTLFDHPDVQSNTSTISLPSIRLPDFAAVEYPMPVQNDLPSGAPTTLGLRQEPRARISYEAGGYLTVGPDVTDDELFQALYFS</sequence>
<dbReference type="EMBL" id="BQFW01000015">
    <property type="protein sequence ID" value="GJJ78907.1"/>
    <property type="molecule type" value="Genomic_DNA"/>
</dbReference>
<dbReference type="PANTHER" id="PTHR23079:SF55">
    <property type="entry name" value="RNA-DIRECTED RNA POLYMERASE"/>
    <property type="match status" value="1"/>
</dbReference>
<keyword evidence="4 8" id="KW-0548">Nucleotidyltransferase</keyword>
<evidence type="ECO:0000256" key="6">
    <source>
        <dbReference type="ARBA" id="ARBA00023158"/>
    </source>
</evidence>
<protein>
    <recommendedName>
        <fullName evidence="8">RNA-dependent RNA polymerase</fullName>
        <ecNumber evidence="8">2.7.7.48</ecNumber>
    </recommendedName>
</protein>
<dbReference type="Proteomes" id="UP000827284">
    <property type="component" value="Unassembled WGS sequence"/>
</dbReference>
<evidence type="ECO:0000256" key="1">
    <source>
        <dbReference type="ARBA" id="ARBA00005762"/>
    </source>
</evidence>
<evidence type="ECO:0000256" key="4">
    <source>
        <dbReference type="ARBA" id="ARBA00022695"/>
    </source>
</evidence>
<dbReference type="OrthoDB" id="6513042at2759"/>
<keyword evidence="6" id="KW-0943">RNA-mediated gene silencing</keyword>
<feature type="domain" description="RDRP core" evidence="10">
    <location>
        <begin position="394"/>
        <end position="945"/>
    </location>
</feature>
<name>A0A9P3M260_9FUNG</name>
<accession>A0A9P3M260</accession>
<dbReference type="EC" id="2.7.7.48" evidence="8"/>
<dbReference type="InterPro" id="IPR007855">
    <property type="entry name" value="RDRP"/>
</dbReference>
<evidence type="ECO:0000256" key="7">
    <source>
        <dbReference type="ARBA" id="ARBA00048744"/>
    </source>
</evidence>
<dbReference type="PANTHER" id="PTHR23079">
    <property type="entry name" value="RNA-DEPENDENT RNA POLYMERASE"/>
    <property type="match status" value="1"/>
</dbReference>
<proteinExistence type="inferred from homology"/>
<dbReference type="InterPro" id="IPR058752">
    <property type="entry name" value="RDRP_C_head"/>
</dbReference>
<keyword evidence="2 8" id="KW-0696">RNA-directed RNA polymerase</keyword>
<feature type="region of interest" description="Disordered" evidence="9">
    <location>
        <begin position="218"/>
        <end position="244"/>
    </location>
</feature>
<organism evidence="12 13">
    <name type="scientific">Entomortierella parvispora</name>
    <dbReference type="NCBI Taxonomy" id="205924"/>
    <lineage>
        <taxon>Eukaryota</taxon>
        <taxon>Fungi</taxon>
        <taxon>Fungi incertae sedis</taxon>
        <taxon>Mucoromycota</taxon>
        <taxon>Mortierellomycotina</taxon>
        <taxon>Mortierellomycetes</taxon>
        <taxon>Mortierellales</taxon>
        <taxon>Mortierellaceae</taxon>
        <taxon>Entomortierella</taxon>
    </lineage>
</organism>
<evidence type="ECO:0000256" key="8">
    <source>
        <dbReference type="RuleBase" id="RU363098"/>
    </source>
</evidence>
<evidence type="ECO:0000256" key="9">
    <source>
        <dbReference type="SAM" id="MobiDB-lite"/>
    </source>
</evidence>
<reference evidence="12" key="1">
    <citation type="submission" date="2021-11" db="EMBL/GenBank/DDBJ databases">
        <authorList>
            <person name="Herlambang A."/>
            <person name="Guo Y."/>
            <person name="Takashima Y."/>
            <person name="Nishizawa T."/>
        </authorList>
    </citation>
    <scope>NUCLEOTIDE SEQUENCE</scope>
    <source>
        <strain evidence="12">E1425</strain>
    </source>
</reference>
<dbReference type="GO" id="GO:0003723">
    <property type="term" value="F:RNA binding"/>
    <property type="evidence" value="ECO:0007669"/>
    <property type="project" value="UniProtKB-KW"/>
</dbReference>
<keyword evidence="5 8" id="KW-0694">RNA-binding</keyword>
<keyword evidence="13" id="KW-1185">Reference proteome</keyword>
<dbReference type="Pfam" id="PF05183">
    <property type="entry name" value="RdRP"/>
    <property type="match status" value="1"/>
</dbReference>
<evidence type="ECO:0000259" key="10">
    <source>
        <dbReference type="Pfam" id="PF05183"/>
    </source>
</evidence>
<evidence type="ECO:0000256" key="3">
    <source>
        <dbReference type="ARBA" id="ARBA00022679"/>
    </source>
</evidence>
<evidence type="ECO:0000313" key="13">
    <source>
        <dbReference type="Proteomes" id="UP000827284"/>
    </source>
</evidence>
<comment type="catalytic activity">
    <reaction evidence="7 8">
        <text>RNA(n) + a ribonucleoside 5'-triphosphate = RNA(n+1) + diphosphate</text>
        <dbReference type="Rhea" id="RHEA:21248"/>
        <dbReference type="Rhea" id="RHEA-COMP:14527"/>
        <dbReference type="Rhea" id="RHEA-COMP:17342"/>
        <dbReference type="ChEBI" id="CHEBI:33019"/>
        <dbReference type="ChEBI" id="CHEBI:61557"/>
        <dbReference type="ChEBI" id="CHEBI:140395"/>
        <dbReference type="EC" id="2.7.7.48"/>
    </reaction>
</comment>
<dbReference type="Pfam" id="PF26253">
    <property type="entry name" value="RdRP_head"/>
    <property type="match status" value="1"/>
</dbReference>